<sequence>MGWWGKTWRRTGALVVSWALPPRCPACGVVVEADHRLCTACWSGLRFLGAPACAGCDRPFSHDRGAGARCASCIARPPRLAGVRAVVAYGPVSRMLPVKLKHGGRIGLAETMARLMLARMPAGAEVLIPVPLHRWRLWSRGFNQAALLGQALSRLTGVAHESGVLVRWRRTPLLRGLGGKARARVTRGAFCVVERAAVAGRRVVLIDDVYTTGATADACARALLAAGAASVTLLCWARVLAEDD</sequence>
<comment type="similarity">
    <text evidence="1">Belongs to the ComF/GntX family.</text>
</comment>
<dbReference type="InterPro" id="IPR000836">
    <property type="entry name" value="PRTase_dom"/>
</dbReference>
<dbReference type="PANTHER" id="PTHR47505:SF1">
    <property type="entry name" value="DNA UTILIZATION PROTEIN YHGH"/>
    <property type="match status" value="1"/>
</dbReference>
<evidence type="ECO:0000313" key="4">
    <source>
        <dbReference type="Proteomes" id="UP000323502"/>
    </source>
</evidence>
<keyword evidence="4" id="KW-1185">Reference proteome</keyword>
<dbReference type="Pfam" id="PF18912">
    <property type="entry name" value="DZR_2"/>
    <property type="match status" value="1"/>
</dbReference>
<dbReference type="InterPro" id="IPR029057">
    <property type="entry name" value="PRTase-like"/>
</dbReference>
<dbReference type="PANTHER" id="PTHR47505">
    <property type="entry name" value="DNA UTILIZATION PROTEIN YHGH"/>
    <property type="match status" value="1"/>
</dbReference>
<proteinExistence type="inferred from homology"/>
<evidence type="ECO:0000313" key="3">
    <source>
        <dbReference type="EMBL" id="SDF33458.1"/>
    </source>
</evidence>
<dbReference type="Proteomes" id="UP000323502">
    <property type="component" value="Unassembled WGS sequence"/>
</dbReference>
<protein>
    <submittedName>
        <fullName evidence="3">ComF family protein</fullName>
    </submittedName>
</protein>
<dbReference type="SUPFAM" id="SSF53271">
    <property type="entry name" value="PRTase-like"/>
    <property type="match status" value="1"/>
</dbReference>
<organism evidence="3 4">
    <name type="scientific">Sphingomonas carotinifaciens</name>
    <dbReference type="NCBI Taxonomy" id="1166323"/>
    <lineage>
        <taxon>Bacteria</taxon>
        <taxon>Pseudomonadati</taxon>
        <taxon>Pseudomonadota</taxon>
        <taxon>Alphaproteobacteria</taxon>
        <taxon>Sphingomonadales</taxon>
        <taxon>Sphingomonadaceae</taxon>
        <taxon>Sphingomonas</taxon>
    </lineage>
</organism>
<name>A0A1G7K821_9SPHN</name>
<dbReference type="EMBL" id="FNBI01000003">
    <property type="protein sequence ID" value="SDF33458.1"/>
    <property type="molecule type" value="Genomic_DNA"/>
</dbReference>
<evidence type="ECO:0000259" key="2">
    <source>
        <dbReference type="Pfam" id="PF18912"/>
    </source>
</evidence>
<dbReference type="RefSeq" id="WP_174236621.1">
    <property type="nucleotide sequence ID" value="NZ_FNBI01000003.1"/>
</dbReference>
<evidence type="ECO:0000256" key="1">
    <source>
        <dbReference type="ARBA" id="ARBA00008007"/>
    </source>
</evidence>
<reference evidence="3 4" key="1">
    <citation type="submission" date="2016-10" db="EMBL/GenBank/DDBJ databases">
        <authorList>
            <person name="Varghese N."/>
            <person name="Submissions S."/>
        </authorList>
    </citation>
    <scope>NUCLEOTIDE SEQUENCE [LARGE SCALE GENOMIC DNA]</scope>
    <source>
        <strain evidence="3 4">S7-754</strain>
    </source>
</reference>
<feature type="domain" description="Double zinc ribbon" evidence="2">
    <location>
        <begin position="16"/>
        <end position="73"/>
    </location>
</feature>
<dbReference type="InterPro" id="IPR044005">
    <property type="entry name" value="DZR_2"/>
</dbReference>
<dbReference type="AlphaFoldDB" id="A0A1G7K821"/>
<dbReference type="Gene3D" id="3.40.50.2020">
    <property type="match status" value="1"/>
</dbReference>
<gene>
    <name evidence="3" type="ORF">SAMN05216557_10316</name>
</gene>
<dbReference type="CDD" id="cd06223">
    <property type="entry name" value="PRTases_typeI"/>
    <property type="match status" value="1"/>
</dbReference>
<accession>A0A1G7K821</accession>
<dbReference type="InterPro" id="IPR051910">
    <property type="entry name" value="ComF/GntX_DNA_util-trans"/>
</dbReference>